<evidence type="ECO:0000313" key="4">
    <source>
        <dbReference type="EMBL" id="MBT0768481.1"/>
    </source>
</evidence>
<evidence type="ECO:0000256" key="3">
    <source>
        <dbReference type="RuleBase" id="RU000363"/>
    </source>
</evidence>
<dbReference type="SUPFAM" id="SSF51735">
    <property type="entry name" value="NAD(P)-binding Rossmann-fold domains"/>
    <property type="match status" value="1"/>
</dbReference>
<dbReference type="Gene3D" id="3.40.50.720">
    <property type="entry name" value="NAD(P)-binding Rossmann-like Domain"/>
    <property type="match status" value="1"/>
</dbReference>
<evidence type="ECO:0000256" key="1">
    <source>
        <dbReference type="ARBA" id="ARBA00006484"/>
    </source>
</evidence>
<keyword evidence="5" id="KW-1185">Reference proteome</keyword>
<dbReference type="NCBIfam" id="NF004824">
    <property type="entry name" value="PRK06180.1"/>
    <property type="match status" value="1"/>
</dbReference>
<dbReference type="InterPro" id="IPR051911">
    <property type="entry name" value="SDR_oxidoreductase"/>
</dbReference>
<dbReference type="PRINTS" id="PR00081">
    <property type="entry name" value="GDHRDH"/>
</dbReference>
<comment type="similarity">
    <text evidence="1 3">Belongs to the short-chain dehydrogenases/reductases (SDR) family.</text>
</comment>
<dbReference type="InterPro" id="IPR020904">
    <property type="entry name" value="Sc_DH/Rdtase_CS"/>
</dbReference>
<accession>A0ABS5TBM6</accession>
<dbReference type="EMBL" id="JAHBAY010000002">
    <property type="protein sequence ID" value="MBT0768481.1"/>
    <property type="molecule type" value="Genomic_DNA"/>
</dbReference>
<reference evidence="4 5" key="1">
    <citation type="submission" date="2021-05" db="EMBL/GenBank/DDBJ databases">
        <title>Kineosporia and Streptomyces sp. nov. two new marine actinobacteria isolated from Coral.</title>
        <authorList>
            <person name="Buangrab K."/>
            <person name="Sutthacheep M."/>
            <person name="Yeemin T."/>
            <person name="Harunari E."/>
            <person name="Igarashi Y."/>
            <person name="Kanchanasin P."/>
            <person name="Tanasupawat S."/>
            <person name="Phongsopitanun W."/>
        </authorList>
    </citation>
    <scope>NUCLEOTIDE SEQUENCE [LARGE SCALE GENOMIC DNA]</scope>
    <source>
        <strain evidence="4 5">J2-2</strain>
    </source>
</reference>
<dbReference type="InterPro" id="IPR002347">
    <property type="entry name" value="SDR_fam"/>
</dbReference>
<dbReference type="PANTHER" id="PTHR43976">
    <property type="entry name" value="SHORT CHAIN DEHYDROGENASE"/>
    <property type="match status" value="1"/>
</dbReference>
<dbReference type="Proteomes" id="UP001197247">
    <property type="component" value="Unassembled WGS sequence"/>
</dbReference>
<dbReference type="PRINTS" id="PR00080">
    <property type="entry name" value="SDRFAMILY"/>
</dbReference>
<protein>
    <submittedName>
        <fullName evidence="4">SDR family NAD(P)-dependent oxidoreductase</fullName>
    </submittedName>
</protein>
<evidence type="ECO:0000256" key="2">
    <source>
        <dbReference type="ARBA" id="ARBA00023002"/>
    </source>
</evidence>
<keyword evidence="2" id="KW-0560">Oxidoreductase</keyword>
<organism evidence="4 5">
    <name type="scientific">Kineosporia corallincola</name>
    <dbReference type="NCBI Taxonomy" id="2835133"/>
    <lineage>
        <taxon>Bacteria</taxon>
        <taxon>Bacillati</taxon>
        <taxon>Actinomycetota</taxon>
        <taxon>Actinomycetes</taxon>
        <taxon>Kineosporiales</taxon>
        <taxon>Kineosporiaceae</taxon>
        <taxon>Kineosporia</taxon>
    </lineage>
</organism>
<evidence type="ECO:0000313" key="5">
    <source>
        <dbReference type="Proteomes" id="UP001197247"/>
    </source>
</evidence>
<dbReference type="Pfam" id="PF00106">
    <property type="entry name" value="adh_short"/>
    <property type="match status" value="1"/>
</dbReference>
<sequence length="299" mass="31190">MTETAAAHRSAAPALTLETHVLTWFITGSSRGFGRHTALEALRRGDRVVATARSLAALKDLEELGGERVLTAELDVTRPEQIDRAVALAGERFGGVDVLLNNAGIGYFAAVEESEQAQVRRMMEINVHGLAAVTAAVLPGMRACRSGTVLNVSSVGGVRSFPAVGWYNASKFAVEGLSEALAQEVAPLGIRVVLIEPSGFATDWAGDSAGEVAAHAVIADYDGTAGAQRRAFREGAGREAGDPARAAVAIVDVAHDAAPPLRLPLGNFAYDGLLEKLDAVRADVASREAVSRGADRVAS</sequence>
<proteinExistence type="inferred from homology"/>
<dbReference type="PROSITE" id="PS00061">
    <property type="entry name" value="ADH_SHORT"/>
    <property type="match status" value="1"/>
</dbReference>
<dbReference type="InterPro" id="IPR036291">
    <property type="entry name" value="NAD(P)-bd_dom_sf"/>
</dbReference>
<dbReference type="CDD" id="cd05374">
    <property type="entry name" value="17beta-HSD-like_SDR_c"/>
    <property type="match status" value="1"/>
</dbReference>
<comment type="caution">
    <text evidence="4">The sequence shown here is derived from an EMBL/GenBank/DDBJ whole genome shotgun (WGS) entry which is preliminary data.</text>
</comment>
<dbReference type="PANTHER" id="PTHR43976:SF16">
    <property type="entry name" value="SHORT-CHAIN DEHYDROGENASE_REDUCTASE FAMILY PROTEIN"/>
    <property type="match status" value="1"/>
</dbReference>
<name>A0ABS5TBM6_9ACTN</name>
<gene>
    <name evidence="4" type="ORF">KIH74_06065</name>
</gene>